<reference evidence="2" key="1">
    <citation type="journal article" date="2017" name="Front. Plant Sci.">
        <title>Climate Clever Clovers: New Paradigm to Reduce the Environmental Footprint of Ruminants by Breeding Low Methanogenic Forages Utilizing Haplotype Variation.</title>
        <authorList>
            <person name="Kaur P."/>
            <person name="Appels R."/>
            <person name="Bayer P.E."/>
            <person name="Keeble-Gagnere G."/>
            <person name="Wang J."/>
            <person name="Hirakawa H."/>
            <person name="Shirasawa K."/>
            <person name="Vercoe P."/>
            <person name="Stefanova K."/>
            <person name="Durmic Z."/>
            <person name="Nichols P."/>
            <person name="Revell C."/>
            <person name="Isobe S.N."/>
            <person name="Edwards D."/>
            <person name="Erskine W."/>
        </authorList>
    </citation>
    <scope>NUCLEOTIDE SEQUENCE [LARGE SCALE GENOMIC DNA]</scope>
    <source>
        <strain evidence="2">cv. Daliak</strain>
    </source>
</reference>
<dbReference type="PANTHER" id="PTHR36617:SF5">
    <property type="entry name" value="OS05G0421675 PROTEIN"/>
    <property type="match status" value="1"/>
</dbReference>
<dbReference type="PANTHER" id="PTHR36617">
    <property type="entry name" value="PROTEIN, PUTATIVE-RELATED"/>
    <property type="match status" value="1"/>
</dbReference>
<name>A0A2Z6LWK5_TRISU</name>
<dbReference type="EMBL" id="DF973235">
    <property type="protein sequence ID" value="GAU21683.1"/>
    <property type="molecule type" value="Genomic_DNA"/>
</dbReference>
<organism evidence="1 2">
    <name type="scientific">Trifolium subterraneum</name>
    <name type="common">Subterranean clover</name>
    <dbReference type="NCBI Taxonomy" id="3900"/>
    <lineage>
        <taxon>Eukaryota</taxon>
        <taxon>Viridiplantae</taxon>
        <taxon>Streptophyta</taxon>
        <taxon>Embryophyta</taxon>
        <taxon>Tracheophyta</taxon>
        <taxon>Spermatophyta</taxon>
        <taxon>Magnoliopsida</taxon>
        <taxon>eudicotyledons</taxon>
        <taxon>Gunneridae</taxon>
        <taxon>Pentapetalae</taxon>
        <taxon>rosids</taxon>
        <taxon>fabids</taxon>
        <taxon>Fabales</taxon>
        <taxon>Fabaceae</taxon>
        <taxon>Papilionoideae</taxon>
        <taxon>50 kb inversion clade</taxon>
        <taxon>NPAAA clade</taxon>
        <taxon>Hologalegina</taxon>
        <taxon>IRL clade</taxon>
        <taxon>Trifolieae</taxon>
        <taxon>Trifolium</taxon>
    </lineage>
</organism>
<dbReference type="Proteomes" id="UP000242715">
    <property type="component" value="Unassembled WGS sequence"/>
</dbReference>
<keyword evidence="2" id="KW-1185">Reference proteome</keyword>
<dbReference type="AlphaFoldDB" id="A0A2Z6LWK5"/>
<proteinExistence type="predicted"/>
<sequence length="164" mass="18754">MVPEMFSLGGAVGEAWVWRRLLRAWEEEMLSECQTLLLTVSLQDHSSDCWQWQPELDSGYTVCGAYQLLTDRVVAPLDAAAGLIWHPQVPLRCPFWRGDSCVIGYPLNQTLSLEVFYQWRRGGVSTSLVSLLQHFWLPLAFGQFMGRFFFGDSADSSRPFRPVY</sequence>
<accession>A0A2Z6LWK5</accession>
<dbReference type="OrthoDB" id="683646at2759"/>
<protein>
    <submittedName>
        <fullName evidence="1">Uncharacterized protein</fullName>
    </submittedName>
</protein>
<evidence type="ECO:0000313" key="2">
    <source>
        <dbReference type="Proteomes" id="UP000242715"/>
    </source>
</evidence>
<evidence type="ECO:0000313" key="1">
    <source>
        <dbReference type="EMBL" id="GAU21683.1"/>
    </source>
</evidence>
<gene>
    <name evidence="1" type="ORF">TSUD_242550</name>
</gene>